<protein>
    <submittedName>
        <fullName evidence="2">Uncharacterized protein</fullName>
    </submittedName>
</protein>
<feature type="compositionally biased region" description="Basic and acidic residues" evidence="1">
    <location>
        <begin position="41"/>
        <end position="74"/>
    </location>
</feature>
<reference evidence="3" key="1">
    <citation type="journal article" date="2018" name="Nat. Microbiol.">
        <title>Leveraging single-cell genomics to expand the fungal tree of life.</title>
        <authorList>
            <person name="Ahrendt S.R."/>
            <person name="Quandt C.A."/>
            <person name="Ciobanu D."/>
            <person name="Clum A."/>
            <person name="Salamov A."/>
            <person name="Andreopoulos B."/>
            <person name="Cheng J.F."/>
            <person name="Woyke T."/>
            <person name="Pelin A."/>
            <person name="Henrissat B."/>
            <person name="Reynolds N.K."/>
            <person name="Benny G.L."/>
            <person name="Smith M.E."/>
            <person name="James T.Y."/>
            <person name="Grigoriev I.V."/>
        </authorList>
    </citation>
    <scope>NUCLEOTIDE SEQUENCE [LARGE SCALE GENOMIC DNA]</scope>
    <source>
        <strain evidence="3">ATCC 52028</strain>
    </source>
</reference>
<accession>A0A4P9WZ11</accession>
<dbReference type="EMBL" id="ML009625">
    <property type="protein sequence ID" value="RKO96780.1"/>
    <property type="molecule type" value="Genomic_DNA"/>
</dbReference>
<gene>
    <name evidence="2" type="ORF">CAUPRSCDRAFT_11525</name>
</gene>
<sequence>GEVAGDGAQRVLTLAVELARDPRESALPRLLEPLLRRLGRRIGDRRARKDDQQNHKDVPHRNGHQTPDDHRVRQPDSGFGRRVRGAVGHQLGPDLRMEQVAEARDLKGQLSHQDPEVDVDRGGQPPPGAGLSDRARRRETHDDDLRDQQ</sequence>
<organism evidence="2 3">
    <name type="scientific">Caulochytrium protostelioides</name>
    <dbReference type="NCBI Taxonomy" id="1555241"/>
    <lineage>
        <taxon>Eukaryota</taxon>
        <taxon>Fungi</taxon>
        <taxon>Fungi incertae sedis</taxon>
        <taxon>Chytridiomycota</taxon>
        <taxon>Chytridiomycota incertae sedis</taxon>
        <taxon>Chytridiomycetes</taxon>
        <taxon>Caulochytriales</taxon>
        <taxon>Caulochytriaceae</taxon>
        <taxon>Caulochytrium</taxon>
    </lineage>
</organism>
<feature type="compositionally biased region" description="Basic and acidic residues" evidence="1">
    <location>
        <begin position="133"/>
        <end position="149"/>
    </location>
</feature>
<feature type="region of interest" description="Disordered" evidence="1">
    <location>
        <begin position="35"/>
        <end position="149"/>
    </location>
</feature>
<name>A0A4P9WZ11_9FUNG</name>
<dbReference type="AlphaFoldDB" id="A0A4P9WZ11"/>
<proteinExistence type="predicted"/>
<feature type="non-terminal residue" evidence="2">
    <location>
        <position position="1"/>
    </location>
</feature>
<evidence type="ECO:0000313" key="2">
    <source>
        <dbReference type="EMBL" id="RKO96780.1"/>
    </source>
</evidence>
<dbReference type="Proteomes" id="UP000268535">
    <property type="component" value="Unassembled WGS sequence"/>
</dbReference>
<feature type="compositionally biased region" description="Basic and acidic residues" evidence="1">
    <location>
        <begin position="95"/>
        <end position="121"/>
    </location>
</feature>
<evidence type="ECO:0000256" key="1">
    <source>
        <dbReference type="SAM" id="MobiDB-lite"/>
    </source>
</evidence>
<evidence type="ECO:0000313" key="3">
    <source>
        <dbReference type="Proteomes" id="UP000268535"/>
    </source>
</evidence>